<gene>
    <name evidence="3" type="ORF">OJ997_09715</name>
</gene>
<evidence type="ECO:0008006" key="5">
    <source>
        <dbReference type="Google" id="ProtNLM"/>
    </source>
</evidence>
<dbReference type="PANTHER" id="PTHR30221:SF1">
    <property type="entry name" value="SMALL-CONDUCTANCE MECHANOSENSITIVE CHANNEL"/>
    <property type="match status" value="1"/>
</dbReference>
<evidence type="ECO:0000256" key="1">
    <source>
        <dbReference type="SAM" id="MobiDB-lite"/>
    </source>
</evidence>
<feature type="transmembrane region" description="Helical" evidence="2">
    <location>
        <begin position="179"/>
        <end position="204"/>
    </location>
</feature>
<keyword evidence="2" id="KW-0812">Transmembrane</keyword>
<feature type="region of interest" description="Disordered" evidence="1">
    <location>
        <begin position="221"/>
        <end position="266"/>
    </location>
</feature>
<feature type="compositionally biased region" description="Basic and acidic residues" evidence="1">
    <location>
        <begin position="221"/>
        <end position="252"/>
    </location>
</feature>
<feature type="transmembrane region" description="Helical" evidence="2">
    <location>
        <begin position="82"/>
        <end position="102"/>
    </location>
</feature>
<dbReference type="InterPro" id="IPR008910">
    <property type="entry name" value="MSC_TM_helix"/>
</dbReference>
<reference evidence="3" key="1">
    <citation type="submission" date="2022-10" db="EMBL/GenBank/DDBJ databases">
        <title>The WGS of Solirubrobacter phytolaccae KCTC 29190.</title>
        <authorList>
            <person name="Jiang Z."/>
        </authorList>
    </citation>
    <scope>NUCLEOTIDE SEQUENCE</scope>
    <source>
        <strain evidence="3">KCTC 29190</strain>
    </source>
</reference>
<name>A0A9X3N6B5_9ACTN</name>
<feature type="transmembrane region" description="Helical" evidence="2">
    <location>
        <begin position="122"/>
        <end position="143"/>
    </location>
</feature>
<keyword evidence="2" id="KW-1133">Transmembrane helix</keyword>
<feature type="transmembrane region" description="Helical" evidence="2">
    <location>
        <begin position="155"/>
        <end position="173"/>
    </location>
</feature>
<dbReference type="EMBL" id="JAPDDP010000014">
    <property type="protein sequence ID" value="MDA0180568.1"/>
    <property type="molecule type" value="Genomic_DNA"/>
</dbReference>
<proteinExistence type="predicted"/>
<protein>
    <recommendedName>
        <fullName evidence="5">Transporter</fullName>
    </recommendedName>
</protein>
<feature type="transmembrane region" description="Helical" evidence="2">
    <location>
        <begin position="20"/>
        <end position="41"/>
    </location>
</feature>
<dbReference type="AlphaFoldDB" id="A0A9X3N6B5"/>
<dbReference type="PANTHER" id="PTHR30221">
    <property type="entry name" value="SMALL-CONDUCTANCE MECHANOSENSITIVE CHANNEL"/>
    <property type="match status" value="1"/>
</dbReference>
<dbReference type="RefSeq" id="WP_270024883.1">
    <property type="nucleotide sequence ID" value="NZ_JAPDDP010000014.1"/>
</dbReference>
<evidence type="ECO:0000313" key="4">
    <source>
        <dbReference type="Proteomes" id="UP001147653"/>
    </source>
</evidence>
<dbReference type="Proteomes" id="UP001147653">
    <property type="component" value="Unassembled WGS sequence"/>
</dbReference>
<dbReference type="Pfam" id="PF05552">
    <property type="entry name" value="MS_channel_1st_1"/>
    <property type="match status" value="2"/>
</dbReference>
<organism evidence="3 4">
    <name type="scientific">Solirubrobacter phytolaccae</name>
    <dbReference type="NCBI Taxonomy" id="1404360"/>
    <lineage>
        <taxon>Bacteria</taxon>
        <taxon>Bacillati</taxon>
        <taxon>Actinomycetota</taxon>
        <taxon>Thermoleophilia</taxon>
        <taxon>Solirubrobacterales</taxon>
        <taxon>Solirubrobacteraceae</taxon>
        <taxon>Solirubrobacter</taxon>
    </lineage>
</organism>
<sequence>MALFSAVKVGDSLQQALDSFFGFLPNLLGFLVILVIGYIVARVVKGILTTVLEKVGLDRALHSGQTGQYVEKLSPGASPSRLVGSIAFWFLFLGAISLAVSALKIPALTTFVSAIYGYLPNVIAAVIIFVVAGAIAGAVAALVTKTMGDTPTGKLVASIVPVLIMAIAAFMILNQLQIAPAIVTITYAVLLGSLGLGMALAFGLGGRETAALLVSGAYDKGQEQKGQVKRDVQVGKDRGREQAEAAKDKLDSSSDQSDAAARRARP</sequence>
<comment type="caution">
    <text evidence="3">The sequence shown here is derived from an EMBL/GenBank/DDBJ whole genome shotgun (WGS) entry which is preliminary data.</text>
</comment>
<evidence type="ECO:0000313" key="3">
    <source>
        <dbReference type="EMBL" id="MDA0180568.1"/>
    </source>
</evidence>
<evidence type="ECO:0000256" key="2">
    <source>
        <dbReference type="SAM" id="Phobius"/>
    </source>
</evidence>
<accession>A0A9X3N6B5</accession>
<keyword evidence="2" id="KW-0472">Membrane</keyword>
<dbReference type="InterPro" id="IPR045275">
    <property type="entry name" value="MscS_archaea/bacteria_type"/>
</dbReference>
<dbReference type="Gene3D" id="1.10.287.1260">
    <property type="match status" value="2"/>
</dbReference>
<dbReference type="GO" id="GO:0008381">
    <property type="term" value="F:mechanosensitive monoatomic ion channel activity"/>
    <property type="evidence" value="ECO:0007669"/>
    <property type="project" value="InterPro"/>
</dbReference>
<keyword evidence="4" id="KW-1185">Reference proteome</keyword>